<keyword evidence="4" id="KW-1185">Reference proteome</keyword>
<dbReference type="GO" id="GO:0080120">
    <property type="term" value="P:CAAX-box protein maturation"/>
    <property type="evidence" value="ECO:0007669"/>
    <property type="project" value="UniProtKB-ARBA"/>
</dbReference>
<proteinExistence type="predicted"/>
<dbReference type="GO" id="GO:0008237">
    <property type="term" value="F:metallopeptidase activity"/>
    <property type="evidence" value="ECO:0007669"/>
    <property type="project" value="UniProtKB-KW"/>
</dbReference>
<evidence type="ECO:0000259" key="2">
    <source>
        <dbReference type="Pfam" id="PF02517"/>
    </source>
</evidence>
<feature type="transmembrane region" description="Helical" evidence="1">
    <location>
        <begin position="183"/>
        <end position="203"/>
    </location>
</feature>
<dbReference type="PANTHER" id="PTHR39430">
    <property type="entry name" value="MEMBRANE-ASSOCIATED PROTEASE-RELATED"/>
    <property type="match status" value="1"/>
</dbReference>
<keyword evidence="3" id="KW-0645">Protease</keyword>
<dbReference type="AlphaFoldDB" id="A0A850HCC5"/>
<keyword evidence="3" id="KW-0378">Hydrolase</keyword>
<dbReference type="GO" id="GO:0004175">
    <property type="term" value="F:endopeptidase activity"/>
    <property type="evidence" value="ECO:0007669"/>
    <property type="project" value="UniProtKB-ARBA"/>
</dbReference>
<dbReference type="GO" id="GO:0006508">
    <property type="term" value="P:proteolysis"/>
    <property type="evidence" value="ECO:0007669"/>
    <property type="project" value="UniProtKB-KW"/>
</dbReference>
<feature type="transmembrane region" description="Helical" evidence="1">
    <location>
        <begin position="52"/>
        <end position="72"/>
    </location>
</feature>
<keyword evidence="1" id="KW-0812">Transmembrane</keyword>
<accession>A0A850HCC5</accession>
<sequence>MDGASQNKPLWRAIWDFPLIALIVATLIMGGVLFATGYGLQALLDGMEPLHARAIGAVVITVLSILLCKYVITHLGELGRDDLVWGEAPKDLALGTLGAAGLMSLIFAIVYVLGGYEVLGWGGMTSWISLLFLAGLQAGFVEEVIFRGIFFRYLEEFGGSWFALVLTSAFFGFGHAANDNATLLSSLSIAAGAGILLGGAYMLTRSLWLPIGIHFGWNVTQGFVWDVPVSGNDVDGILDTQPTGAELISGGAFGLEASLVGLFMTVFVGVVILVAAIRKGELMRPWWVRRRLAREAALADAN</sequence>
<evidence type="ECO:0000256" key="1">
    <source>
        <dbReference type="SAM" id="Phobius"/>
    </source>
</evidence>
<dbReference type="Proteomes" id="UP000546031">
    <property type="component" value="Unassembled WGS sequence"/>
</dbReference>
<organism evidence="3 4">
    <name type="scientific">Altererythrobacter lutimaris</name>
    <dbReference type="NCBI Taxonomy" id="2743979"/>
    <lineage>
        <taxon>Bacteria</taxon>
        <taxon>Pseudomonadati</taxon>
        <taxon>Pseudomonadota</taxon>
        <taxon>Alphaproteobacteria</taxon>
        <taxon>Sphingomonadales</taxon>
        <taxon>Erythrobacteraceae</taxon>
        <taxon>Altererythrobacter</taxon>
    </lineage>
</organism>
<comment type="caution">
    <text evidence="3">The sequence shown here is derived from an EMBL/GenBank/DDBJ whole genome shotgun (WGS) entry which is preliminary data.</text>
</comment>
<evidence type="ECO:0000313" key="3">
    <source>
        <dbReference type="EMBL" id="NVE94278.1"/>
    </source>
</evidence>
<feature type="domain" description="CAAX prenyl protease 2/Lysostaphin resistance protein A-like" evidence="2">
    <location>
        <begin position="127"/>
        <end position="219"/>
    </location>
</feature>
<protein>
    <submittedName>
        <fullName evidence="3">CPBP family intramembrane metalloprotease</fullName>
    </submittedName>
</protein>
<feature type="transmembrane region" description="Helical" evidence="1">
    <location>
        <begin position="257"/>
        <end position="277"/>
    </location>
</feature>
<feature type="transmembrane region" description="Helical" evidence="1">
    <location>
        <begin position="20"/>
        <end position="40"/>
    </location>
</feature>
<keyword evidence="1" id="KW-1133">Transmembrane helix</keyword>
<feature type="transmembrane region" description="Helical" evidence="1">
    <location>
        <begin position="92"/>
        <end position="113"/>
    </location>
</feature>
<keyword evidence="1" id="KW-0472">Membrane</keyword>
<dbReference type="InterPro" id="IPR003675">
    <property type="entry name" value="Rce1/LyrA-like_dom"/>
</dbReference>
<feature type="transmembrane region" description="Helical" evidence="1">
    <location>
        <begin position="158"/>
        <end position="176"/>
    </location>
</feature>
<dbReference type="Pfam" id="PF02517">
    <property type="entry name" value="Rce1-like"/>
    <property type="match status" value="1"/>
</dbReference>
<gene>
    <name evidence="3" type="ORF">HUO12_05120</name>
</gene>
<dbReference type="RefSeq" id="WP_176272569.1">
    <property type="nucleotide sequence ID" value="NZ_JABWTA010000001.1"/>
</dbReference>
<dbReference type="EMBL" id="JABWTA010000001">
    <property type="protein sequence ID" value="NVE94278.1"/>
    <property type="molecule type" value="Genomic_DNA"/>
</dbReference>
<name>A0A850HCC5_9SPHN</name>
<reference evidence="3 4" key="1">
    <citation type="submission" date="2020-06" db="EMBL/GenBank/DDBJ databases">
        <title>Altererythrobacter lutimaris sp. nov., a marine bacterium isolated from a tidal flat.</title>
        <authorList>
            <person name="Kim D."/>
            <person name="Yoo Y."/>
            <person name="Kim J.-J."/>
        </authorList>
    </citation>
    <scope>NUCLEOTIDE SEQUENCE [LARGE SCALE GENOMIC DNA]</scope>
    <source>
        <strain evidence="3 4">JGD-16</strain>
    </source>
</reference>
<dbReference type="PANTHER" id="PTHR39430:SF1">
    <property type="entry name" value="PROTEASE"/>
    <property type="match status" value="1"/>
</dbReference>
<evidence type="ECO:0000313" key="4">
    <source>
        <dbReference type="Proteomes" id="UP000546031"/>
    </source>
</evidence>
<feature type="transmembrane region" description="Helical" evidence="1">
    <location>
        <begin position="118"/>
        <end position="138"/>
    </location>
</feature>
<keyword evidence="3" id="KW-0482">Metalloprotease</keyword>